<feature type="domain" description="Nucleolar protein 11 C-terminal" evidence="2">
    <location>
        <begin position="175"/>
        <end position="457"/>
    </location>
</feature>
<reference evidence="3" key="1">
    <citation type="submission" date="2020-06" db="EMBL/GenBank/DDBJ databases">
        <title>WGS assembly of Ceratodon purpureus strain R40.</title>
        <authorList>
            <person name="Carey S.B."/>
            <person name="Jenkins J."/>
            <person name="Shu S."/>
            <person name="Lovell J.T."/>
            <person name="Sreedasyam A."/>
            <person name="Maumus F."/>
            <person name="Tiley G.P."/>
            <person name="Fernandez-Pozo N."/>
            <person name="Barry K."/>
            <person name="Chen C."/>
            <person name="Wang M."/>
            <person name="Lipzen A."/>
            <person name="Daum C."/>
            <person name="Saski C.A."/>
            <person name="Payton A.C."/>
            <person name="Mcbreen J.C."/>
            <person name="Conrad R.E."/>
            <person name="Kollar L.M."/>
            <person name="Olsson S."/>
            <person name="Huttunen S."/>
            <person name="Landis J.B."/>
            <person name="Wickett N.J."/>
            <person name="Johnson M.G."/>
            <person name="Rensing S.A."/>
            <person name="Grimwood J."/>
            <person name="Schmutz J."/>
            <person name="Mcdaniel S.F."/>
        </authorList>
    </citation>
    <scope>NUCLEOTIDE SEQUENCE</scope>
    <source>
        <strain evidence="3">R40</strain>
    </source>
</reference>
<protein>
    <recommendedName>
        <fullName evidence="2">Nucleolar protein 11 C-terminal domain-containing protein</fullName>
    </recommendedName>
</protein>
<organism evidence="3 4">
    <name type="scientific">Ceratodon purpureus</name>
    <name type="common">Fire moss</name>
    <name type="synonym">Dicranum purpureum</name>
    <dbReference type="NCBI Taxonomy" id="3225"/>
    <lineage>
        <taxon>Eukaryota</taxon>
        <taxon>Viridiplantae</taxon>
        <taxon>Streptophyta</taxon>
        <taxon>Embryophyta</taxon>
        <taxon>Bryophyta</taxon>
        <taxon>Bryophytina</taxon>
        <taxon>Bryopsida</taxon>
        <taxon>Dicranidae</taxon>
        <taxon>Pseudoditrichales</taxon>
        <taxon>Ditrichaceae</taxon>
        <taxon>Ceratodon</taxon>
    </lineage>
</organism>
<keyword evidence="4" id="KW-1185">Reference proteome</keyword>
<evidence type="ECO:0000256" key="1">
    <source>
        <dbReference type="SAM" id="MobiDB-lite"/>
    </source>
</evidence>
<dbReference type="InterPro" id="IPR048897">
    <property type="entry name" value="Nol11_C"/>
</dbReference>
<sequence>MALTLLELVSRAGQGEEDADVESTWSTRLKPSVATTSDFTVLKGKKKVIRGVEVEYFEDLIVRKEEGWEVKAPSVEDEEKVVAGLRRKVDAGLTMGDFVSMVRPVLEGAARRDGGDAVENGGEKGNPLRESGETDEEVLMLGLLRRGAPHVGRKLLAALVNCILGLRFWKGLKVLMEGGMVTSASHPELMQKLVEQRKADCITLCFYYVLDLTPSDIMMALKFFLETSNASRNGFEVVRQQWRRVAMAAVDYAVDRKRVFAKREEAIERELREKHAAEKQSFFLRNPLAIISAVDDFELPIEERERRLRDQITNSSSTAVNHAVVMSMAVDGFEGWETCLHALVASGQDEAILAAIIRELETSEAVRLLQYLRKWLDRYSNRLSRFPSPKNKSKHPVHNVPSSQQVLQWVNMVLDGQYTKCVLSSEFLPELKAIQKSVDSVVAIGRKLVPMVGMVEHLREKHPMPARRQDSAANSDYTIEYLDIS</sequence>
<dbReference type="PANTHER" id="PTHR37181">
    <property type="entry name" value="F6A14.6 PROTEIN"/>
    <property type="match status" value="1"/>
</dbReference>
<dbReference type="AlphaFoldDB" id="A0A8T0GSG2"/>
<evidence type="ECO:0000259" key="2">
    <source>
        <dbReference type="Pfam" id="PF20998"/>
    </source>
</evidence>
<feature type="region of interest" description="Disordered" evidence="1">
    <location>
        <begin position="110"/>
        <end position="131"/>
    </location>
</feature>
<name>A0A8T0GSG2_CERPU</name>
<dbReference type="PANTHER" id="PTHR37181:SF1">
    <property type="entry name" value="F6A14.6 PROTEIN"/>
    <property type="match status" value="1"/>
</dbReference>
<accession>A0A8T0GSG2</accession>
<dbReference type="Pfam" id="PF20998">
    <property type="entry name" value="Nol11_C"/>
    <property type="match status" value="1"/>
</dbReference>
<gene>
    <name evidence="3" type="ORF">KC19_9G159400</name>
</gene>
<evidence type="ECO:0000313" key="3">
    <source>
        <dbReference type="EMBL" id="KAG0562606.1"/>
    </source>
</evidence>
<evidence type="ECO:0000313" key="4">
    <source>
        <dbReference type="Proteomes" id="UP000822688"/>
    </source>
</evidence>
<comment type="caution">
    <text evidence="3">The sequence shown here is derived from an EMBL/GenBank/DDBJ whole genome shotgun (WGS) entry which is preliminary data.</text>
</comment>
<dbReference type="EMBL" id="CM026430">
    <property type="protein sequence ID" value="KAG0562606.1"/>
    <property type="molecule type" value="Genomic_DNA"/>
</dbReference>
<proteinExistence type="predicted"/>
<dbReference type="Proteomes" id="UP000822688">
    <property type="component" value="Chromosome 9"/>
</dbReference>